<dbReference type="InterPro" id="IPR009506">
    <property type="entry name" value="YjiS-like"/>
</dbReference>
<proteinExistence type="predicted"/>
<accession>A0A2S0MP65</accession>
<name>A0A2S0MP65_9RHOB</name>
<keyword evidence="3" id="KW-1185">Reference proteome</keyword>
<organism evidence="2 3">
    <name type="scientific">Pukyongiella litopenaei</name>
    <dbReference type="NCBI Taxonomy" id="2605946"/>
    <lineage>
        <taxon>Bacteria</taxon>
        <taxon>Pseudomonadati</taxon>
        <taxon>Pseudomonadota</taxon>
        <taxon>Alphaproteobacteria</taxon>
        <taxon>Rhodobacterales</taxon>
        <taxon>Paracoccaceae</taxon>
        <taxon>Pukyongiella</taxon>
    </lineage>
</organism>
<dbReference type="RefSeq" id="WP_106471823.1">
    <property type="nucleotide sequence ID" value="NZ_CP027665.1"/>
</dbReference>
<dbReference type="KEGG" id="thas:C6Y53_07190"/>
<evidence type="ECO:0000259" key="1">
    <source>
        <dbReference type="Pfam" id="PF06568"/>
    </source>
</evidence>
<dbReference type="Proteomes" id="UP000237655">
    <property type="component" value="Chromosome"/>
</dbReference>
<sequence>MSIYITREMIASASREGGGDNSKSLVRRLFGSAIRKWRRRKMIAVFDAMDDQLLSDIGLCRGDIRRVVNTFDDRELGMIPLASSADRLEGMTAQCGQPGRAFL</sequence>
<protein>
    <submittedName>
        <fullName evidence="2">DUF1127 domain-containing protein</fullName>
    </submittedName>
</protein>
<feature type="domain" description="YjiS-like" evidence="1">
    <location>
        <begin position="35"/>
        <end position="65"/>
    </location>
</feature>
<evidence type="ECO:0000313" key="2">
    <source>
        <dbReference type="EMBL" id="AVO37513.1"/>
    </source>
</evidence>
<dbReference type="AlphaFoldDB" id="A0A2S0MP65"/>
<gene>
    <name evidence="2" type="ORF">C6Y53_07190</name>
</gene>
<evidence type="ECO:0000313" key="3">
    <source>
        <dbReference type="Proteomes" id="UP000237655"/>
    </source>
</evidence>
<dbReference type="EMBL" id="CP027665">
    <property type="protein sequence ID" value="AVO37513.1"/>
    <property type="molecule type" value="Genomic_DNA"/>
</dbReference>
<reference evidence="3" key="1">
    <citation type="submission" date="2018-03" db="EMBL/GenBank/DDBJ databases">
        <title>Genomic analysis of the strain SH-1 isolated from shrimp intestine.</title>
        <authorList>
            <person name="Kim Y.-S."/>
            <person name="Kim S.-E."/>
            <person name="Kim K.-H."/>
        </authorList>
    </citation>
    <scope>NUCLEOTIDE SEQUENCE [LARGE SCALE GENOMIC DNA]</scope>
    <source>
        <strain evidence="3">SH-1</strain>
    </source>
</reference>
<dbReference type="Pfam" id="PF06568">
    <property type="entry name" value="YjiS-like"/>
    <property type="match status" value="1"/>
</dbReference>